<keyword evidence="10" id="KW-0804">Transcription</keyword>
<dbReference type="InterPro" id="IPR011123">
    <property type="entry name" value="Y_Y_Y"/>
</dbReference>
<dbReference type="InterPro" id="IPR011006">
    <property type="entry name" value="CheY-like_superfamily"/>
</dbReference>
<dbReference type="EMBL" id="SDHZ01000001">
    <property type="protein sequence ID" value="RXK86014.1"/>
    <property type="molecule type" value="Genomic_DNA"/>
</dbReference>
<dbReference type="Gene3D" id="1.10.10.60">
    <property type="entry name" value="Homeodomain-like"/>
    <property type="match status" value="1"/>
</dbReference>
<dbReference type="OrthoDB" id="9809670at2"/>
<evidence type="ECO:0000256" key="4">
    <source>
        <dbReference type="ARBA" id="ARBA00022679"/>
    </source>
</evidence>
<dbReference type="SUPFAM" id="SSF55874">
    <property type="entry name" value="ATPase domain of HSP90 chaperone/DNA topoisomerase II/histidine kinase"/>
    <property type="match status" value="1"/>
</dbReference>
<dbReference type="RefSeq" id="WP_129001765.1">
    <property type="nucleotide sequence ID" value="NZ_SDHZ01000001.1"/>
</dbReference>
<evidence type="ECO:0000256" key="7">
    <source>
        <dbReference type="ARBA" id="ARBA00022840"/>
    </source>
</evidence>
<dbReference type="PRINTS" id="PR00344">
    <property type="entry name" value="BCTRLSENSOR"/>
</dbReference>
<dbReference type="InterPro" id="IPR003594">
    <property type="entry name" value="HATPase_dom"/>
</dbReference>
<dbReference type="InterPro" id="IPR005467">
    <property type="entry name" value="His_kinase_dom"/>
</dbReference>
<evidence type="ECO:0000256" key="12">
    <source>
        <dbReference type="SAM" id="Coils"/>
    </source>
</evidence>
<evidence type="ECO:0000256" key="9">
    <source>
        <dbReference type="ARBA" id="ARBA00023015"/>
    </source>
</evidence>
<dbReference type="InterPro" id="IPR001789">
    <property type="entry name" value="Sig_transdc_resp-reg_receiver"/>
</dbReference>
<dbReference type="Pfam" id="PF07495">
    <property type="entry name" value="Y_Y_Y"/>
    <property type="match status" value="1"/>
</dbReference>
<dbReference type="Gene3D" id="3.30.565.10">
    <property type="entry name" value="Histidine kinase-like ATPase, C-terminal domain"/>
    <property type="match status" value="1"/>
</dbReference>
<feature type="chain" id="PRO_5020373847" description="histidine kinase" evidence="13">
    <location>
        <begin position="20"/>
        <end position="1412"/>
    </location>
</feature>
<sequence>MRRLLLCVYCLMAVSFLYSREPGATENPVIYRLGIDRGLSNNSVRCIYQDHNGFMWFGTYDGLNRYDGSSFKIFRNKLNDSTSLPHNYIYSIGEDANNNLWVGTGQGLCFFSNLTDKFSPAYYLERSTGKRRKITFNVSNVVADLNNNLVISTAGEGLLLQEARQNAAVKIPINKQGKLQYQYTSILTKDHKGNIWVFVPDFGLCLFSPATKKMQLLMTNISGVHAIRADTIGNLWIATASGLYQYNIAGRSVSYQYTSAKNELTSDNIMTLAIDSENNIWAGTEISGINIVNPATRTVKHLLPGEGRDELSSESIMSIYEDRERRQWIGTAKGGINIIDRQKKLFQPVTHDPNNRNSLINNFASSFCEDGKDKLWIGTDGGGVSIWNRQTNKYSNYKHEPVNSASLSHNAVTSIKKDYLGNIWISTYGGGINKYNPASNSFSHYVCSNPVTGRENVNVWALYEDRDKNFWATTFSSGKLYLLNRSLDKFEVFDQGLYDLISIYEDSGGALWVGNSHELIRINKKDRSFVEFEIGKPVRDIFEDSKGRFWLGTEGGGLLLFDRRSGTIKKRFSDADGLCNNSVLKILEDRAGNLWLSTFNGLARFDFNKNSFKNFYQSDGLQSNQFLYSSALKLRSGELVFGGVKGMNLFDPDSLSGRSFMPPVLLTGILINNNPLTLDRHLSVETSNQLFTKVTVPYNEAVFSFEFAALEYSSPSKINYAYMLEGWDKSWNYTNAVRTANYTNLPEGSYTLRIKSTNVEGTWNNKEAQLKIVVLPPWYRSWWAYSIYLLMTVAAVYAYQQYKNKRTRLEYEVRIAKLNADNERAEKQKSQAELQTAKAEQDRQAAALALSKAEQERSTAELEKQKVIYEAEKEINEKRLSFFTSISHEFKTPLTLIINPVKELLDQFKQNKEASNPVEAELNIVYRNARRMLNLINQLLLFRKAEADFNLPNRTNVGIFHLVQDVYLYFSQQAKSKAIDYEFDCPDKNIVCSVDRDKLEVILYNLLSNAFKYTPDHGRILLSVRFSAGQLNIKVSDNGTGIDPSIGDKLFERFYQAANAKTGFGIGLYVVKQFANAHDGDITYESEPGKGTSFFVTIAAPEVEQKEYLPQDNPAELSLLAVPENEEQVRQEAAVEEISTSPMVSGQKIILLIDDNEEIRKYLRHIFETMFKVYEAGSGEEGLKLAHLHQPDIIISDVVMQGINGIDLCKTIKDDSGLGHIPVILLTGNESAESRLKGVEGGADDYITKPFEKDLLVARVQNLLNRRTSLQKYFYNEVTLQQNTLRISQEYKEFIDRCIEIVEDHIEDDQFSIKTLAYELRMSYSKMNKKIKAISGQPANAFIRFIRLRKAAELFINANHNVSETAFMVGMKDVRYFREQFFKLFGMNPSEYIEKYRKSFGNNYSLNEKLIK</sequence>
<keyword evidence="13" id="KW-0732">Signal</keyword>
<keyword evidence="8" id="KW-0902">Two-component regulatory system</keyword>
<dbReference type="Pfam" id="PF12833">
    <property type="entry name" value="HTH_18"/>
    <property type="match status" value="1"/>
</dbReference>
<dbReference type="CDD" id="cd00082">
    <property type="entry name" value="HisKA"/>
    <property type="match status" value="1"/>
</dbReference>
<comment type="catalytic activity">
    <reaction evidence="1">
        <text>ATP + protein L-histidine = ADP + protein N-phospho-L-histidine.</text>
        <dbReference type="EC" id="2.7.13.3"/>
    </reaction>
</comment>
<dbReference type="Proteomes" id="UP000290545">
    <property type="component" value="Unassembled WGS sequence"/>
</dbReference>
<evidence type="ECO:0000256" key="3">
    <source>
        <dbReference type="ARBA" id="ARBA00022553"/>
    </source>
</evidence>
<name>A0A4Q1D9F9_9BACT</name>
<dbReference type="Gene3D" id="2.130.10.10">
    <property type="entry name" value="YVTN repeat-like/Quinoprotein amine dehydrogenase"/>
    <property type="match status" value="2"/>
</dbReference>
<reference evidence="17 18" key="1">
    <citation type="submission" date="2019-01" db="EMBL/GenBank/DDBJ databases">
        <title>Filimonas sp. strain TTM-71.</title>
        <authorList>
            <person name="Chen W.-M."/>
        </authorList>
    </citation>
    <scope>NUCLEOTIDE SEQUENCE [LARGE SCALE GENOMIC DNA]</scope>
    <source>
        <strain evidence="17 18">TTM-71</strain>
    </source>
</reference>
<dbReference type="SMART" id="SM00448">
    <property type="entry name" value="REC"/>
    <property type="match status" value="1"/>
</dbReference>
<dbReference type="CDD" id="cd00075">
    <property type="entry name" value="HATPase"/>
    <property type="match status" value="1"/>
</dbReference>
<organism evidence="17 18">
    <name type="scientific">Filimonas effusa</name>
    <dbReference type="NCBI Taxonomy" id="2508721"/>
    <lineage>
        <taxon>Bacteria</taxon>
        <taxon>Pseudomonadati</taxon>
        <taxon>Bacteroidota</taxon>
        <taxon>Chitinophagia</taxon>
        <taxon>Chitinophagales</taxon>
        <taxon>Chitinophagaceae</taxon>
        <taxon>Filimonas</taxon>
    </lineage>
</organism>
<evidence type="ECO:0000256" key="13">
    <source>
        <dbReference type="SAM" id="SignalP"/>
    </source>
</evidence>
<dbReference type="PANTHER" id="PTHR43547:SF2">
    <property type="entry name" value="HYBRID SIGNAL TRANSDUCTION HISTIDINE KINASE C"/>
    <property type="match status" value="1"/>
</dbReference>
<evidence type="ECO:0000256" key="6">
    <source>
        <dbReference type="ARBA" id="ARBA00022777"/>
    </source>
</evidence>
<evidence type="ECO:0000259" key="16">
    <source>
        <dbReference type="PROSITE" id="PS50110"/>
    </source>
</evidence>
<evidence type="ECO:0000256" key="11">
    <source>
        <dbReference type="PROSITE-ProRule" id="PRU00169"/>
    </source>
</evidence>
<dbReference type="PROSITE" id="PS50109">
    <property type="entry name" value="HIS_KIN"/>
    <property type="match status" value="1"/>
</dbReference>
<feature type="domain" description="Histidine kinase" evidence="15">
    <location>
        <begin position="885"/>
        <end position="1102"/>
    </location>
</feature>
<evidence type="ECO:0000313" key="18">
    <source>
        <dbReference type="Proteomes" id="UP000290545"/>
    </source>
</evidence>
<dbReference type="FunFam" id="3.30.565.10:FF:000037">
    <property type="entry name" value="Hybrid sensor histidine kinase/response regulator"/>
    <property type="match status" value="1"/>
</dbReference>
<evidence type="ECO:0000313" key="17">
    <source>
        <dbReference type="EMBL" id="RXK86014.1"/>
    </source>
</evidence>
<comment type="caution">
    <text evidence="17">The sequence shown here is derived from an EMBL/GenBank/DDBJ whole genome shotgun (WGS) entry which is preliminary data.</text>
</comment>
<protein>
    <recommendedName>
        <fullName evidence="2">histidine kinase</fullName>
        <ecNumber evidence="2">2.7.13.3</ecNumber>
    </recommendedName>
</protein>
<evidence type="ECO:0000256" key="2">
    <source>
        <dbReference type="ARBA" id="ARBA00012438"/>
    </source>
</evidence>
<evidence type="ECO:0000256" key="5">
    <source>
        <dbReference type="ARBA" id="ARBA00022741"/>
    </source>
</evidence>
<dbReference type="InterPro" id="IPR036097">
    <property type="entry name" value="HisK_dim/P_sf"/>
</dbReference>
<dbReference type="InterPro" id="IPR011110">
    <property type="entry name" value="Reg_prop"/>
</dbReference>
<feature type="modified residue" description="4-aspartylphosphate" evidence="11">
    <location>
        <position position="1197"/>
    </location>
</feature>
<dbReference type="GO" id="GO:0000155">
    <property type="term" value="F:phosphorelay sensor kinase activity"/>
    <property type="evidence" value="ECO:0007669"/>
    <property type="project" value="InterPro"/>
</dbReference>
<dbReference type="InterPro" id="IPR015943">
    <property type="entry name" value="WD40/YVTN_repeat-like_dom_sf"/>
</dbReference>
<keyword evidence="7" id="KW-0067">ATP-binding</keyword>
<dbReference type="Pfam" id="PF00072">
    <property type="entry name" value="Response_reg"/>
    <property type="match status" value="1"/>
</dbReference>
<feature type="signal peptide" evidence="13">
    <location>
        <begin position="1"/>
        <end position="19"/>
    </location>
</feature>
<dbReference type="InterPro" id="IPR004358">
    <property type="entry name" value="Sig_transdc_His_kin-like_C"/>
</dbReference>
<evidence type="ECO:0000256" key="8">
    <source>
        <dbReference type="ARBA" id="ARBA00023012"/>
    </source>
</evidence>
<dbReference type="PROSITE" id="PS01124">
    <property type="entry name" value="HTH_ARAC_FAMILY_2"/>
    <property type="match status" value="1"/>
</dbReference>
<keyword evidence="18" id="KW-1185">Reference proteome</keyword>
<dbReference type="Gene3D" id="1.10.287.130">
    <property type="match status" value="1"/>
</dbReference>
<dbReference type="Pfam" id="PF02518">
    <property type="entry name" value="HATPase_c"/>
    <property type="match status" value="1"/>
</dbReference>
<dbReference type="SUPFAM" id="SSF63829">
    <property type="entry name" value="Calcium-dependent phosphotriesterase"/>
    <property type="match status" value="2"/>
</dbReference>
<dbReference type="Gene3D" id="3.40.50.2300">
    <property type="match status" value="1"/>
</dbReference>
<dbReference type="InterPro" id="IPR009057">
    <property type="entry name" value="Homeodomain-like_sf"/>
</dbReference>
<keyword evidence="12" id="KW-0175">Coiled coil</keyword>
<dbReference type="FunFam" id="2.60.40.10:FF:000791">
    <property type="entry name" value="Two-component system sensor histidine kinase/response regulator"/>
    <property type="match status" value="1"/>
</dbReference>
<dbReference type="GO" id="GO:0005524">
    <property type="term" value="F:ATP binding"/>
    <property type="evidence" value="ECO:0007669"/>
    <property type="project" value="UniProtKB-KW"/>
</dbReference>
<accession>A0A4Q1D9F9</accession>
<dbReference type="SUPFAM" id="SSF47384">
    <property type="entry name" value="Homodimeric domain of signal transducing histidine kinase"/>
    <property type="match status" value="1"/>
</dbReference>
<evidence type="ECO:0000256" key="1">
    <source>
        <dbReference type="ARBA" id="ARBA00000085"/>
    </source>
</evidence>
<evidence type="ECO:0000256" key="10">
    <source>
        <dbReference type="ARBA" id="ARBA00023163"/>
    </source>
</evidence>
<dbReference type="Pfam" id="PF00512">
    <property type="entry name" value="HisKA"/>
    <property type="match status" value="1"/>
</dbReference>
<keyword evidence="3 11" id="KW-0597">Phosphoprotein</keyword>
<dbReference type="SMART" id="SM00387">
    <property type="entry name" value="HATPase_c"/>
    <property type="match status" value="1"/>
</dbReference>
<feature type="domain" description="HTH araC/xylS-type" evidence="14">
    <location>
        <begin position="1296"/>
        <end position="1395"/>
    </location>
</feature>
<gene>
    <name evidence="17" type="ORF">ESB13_04175</name>
</gene>
<dbReference type="SUPFAM" id="SSF52172">
    <property type="entry name" value="CheY-like"/>
    <property type="match status" value="1"/>
</dbReference>
<dbReference type="PANTHER" id="PTHR43547">
    <property type="entry name" value="TWO-COMPONENT HISTIDINE KINASE"/>
    <property type="match status" value="1"/>
</dbReference>
<dbReference type="EC" id="2.7.13.3" evidence="2"/>
<dbReference type="InterPro" id="IPR003661">
    <property type="entry name" value="HisK_dim/P_dom"/>
</dbReference>
<dbReference type="SMART" id="SM00342">
    <property type="entry name" value="HTH_ARAC"/>
    <property type="match status" value="1"/>
</dbReference>
<dbReference type="GO" id="GO:0043565">
    <property type="term" value="F:sequence-specific DNA binding"/>
    <property type="evidence" value="ECO:0007669"/>
    <property type="project" value="InterPro"/>
</dbReference>
<dbReference type="SMART" id="SM00388">
    <property type="entry name" value="HisKA"/>
    <property type="match status" value="1"/>
</dbReference>
<dbReference type="InterPro" id="IPR013783">
    <property type="entry name" value="Ig-like_fold"/>
</dbReference>
<dbReference type="SUPFAM" id="SSF46689">
    <property type="entry name" value="Homeodomain-like"/>
    <property type="match status" value="1"/>
</dbReference>
<evidence type="ECO:0000259" key="14">
    <source>
        <dbReference type="PROSITE" id="PS01124"/>
    </source>
</evidence>
<dbReference type="InterPro" id="IPR018060">
    <property type="entry name" value="HTH_AraC"/>
</dbReference>
<keyword evidence="9" id="KW-0805">Transcription regulation</keyword>
<keyword evidence="4" id="KW-0808">Transferase</keyword>
<evidence type="ECO:0000259" key="15">
    <source>
        <dbReference type="PROSITE" id="PS50109"/>
    </source>
</evidence>
<keyword evidence="5" id="KW-0547">Nucleotide-binding</keyword>
<dbReference type="Pfam" id="PF07494">
    <property type="entry name" value="Reg_prop"/>
    <property type="match status" value="6"/>
</dbReference>
<dbReference type="InterPro" id="IPR036890">
    <property type="entry name" value="HATPase_C_sf"/>
</dbReference>
<dbReference type="Gene3D" id="2.60.40.10">
    <property type="entry name" value="Immunoglobulins"/>
    <property type="match status" value="1"/>
</dbReference>
<feature type="coiled-coil region" evidence="12">
    <location>
        <begin position="799"/>
        <end position="872"/>
    </location>
</feature>
<dbReference type="PROSITE" id="PS50110">
    <property type="entry name" value="RESPONSE_REGULATORY"/>
    <property type="match status" value="1"/>
</dbReference>
<proteinExistence type="predicted"/>
<dbReference type="GO" id="GO:0003700">
    <property type="term" value="F:DNA-binding transcription factor activity"/>
    <property type="evidence" value="ECO:0007669"/>
    <property type="project" value="InterPro"/>
</dbReference>
<keyword evidence="6" id="KW-0418">Kinase</keyword>
<feature type="domain" description="Response regulatory" evidence="16">
    <location>
        <begin position="1149"/>
        <end position="1264"/>
    </location>
</feature>